<gene>
    <name evidence="2" type="ORF">BGZ70_000536</name>
</gene>
<dbReference type="Proteomes" id="UP000738359">
    <property type="component" value="Unassembled WGS sequence"/>
</dbReference>
<feature type="region of interest" description="Disordered" evidence="1">
    <location>
        <begin position="1110"/>
        <end position="1147"/>
    </location>
</feature>
<feature type="compositionally biased region" description="Polar residues" evidence="1">
    <location>
        <begin position="1"/>
        <end position="13"/>
    </location>
</feature>
<feature type="region of interest" description="Disordered" evidence="1">
    <location>
        <begin position="134"/>
        <end position="351"/>
    </location>
</feature>
<feature type="compositionally biased region" description="Polar residues" evidence="1">
    <location>
        <begin position="33"/>
        <end position="45"/>
    </location>
</feature>
<feature type="region of interest" description="Disordered" evidence="1">
    <location>
        <begin position="1"/>
        <end position="87"/>
    </location>
</feature>
<feature type="compositionally biased region" description="Polar residues" evidence="1">
    <location>
        <begin position="195"/>
        <end position="216"/>
    </location>
</feature>
<name>A0A9P6IXU9_MORAP</name>
<feature type="compositionally biased region" description="Low complexity" evidence="1">
    <location>
        <begin position="454"/>
        <end position="464"/>
    </location>
</feature>
<feature type="compositionally biased region" description="Basic and acidic residues" evidence="1">
    <location>
        <begin position="307"/>
        <end position="320"/>
    </location>
</feature>
<organism evidence="2 3">
    <name type="scientific">Mortierella alpina</name>
    <name type="common">Oleaginous fungus</name>
    <name type="synonym">Mortierella renispora</name>
    <dbReference type="NCBI Taxonomy" id="64518"/>
    <lineage>
        <taxon>Eukaryota</taxon>
        <taxon>Fungi</taxon>
        <taxon>Fungi incertae sedis</taxon>
        <taxon>Mucoromycota</taxon>
        <taxon>Mortierellomycotina</taxon>
        <taxon>Mortierellomycetes</taxon>
        <taxon>Mortierellales</taxon>
        <taxon>Mortierellaceae</taxon>
        <taxon>Mortierella</taxon>
    </lineage>
</organism>
<evidence type="ECO:0000256" key="1">
    <source>
        <dbReference type="SAM" id="MobiDB-lite"/>
    </source>
</evidence>
<evidence type="ECO:0000313" key="3">
    <source>
        <dbReference type="Proteomes" id="UP000738359"/>
    </source>
</evidence>
<feature type="compositionally biased region" description="Low complexity" evidence="1">
    <location>
        <begin position="293"/>
        <end position="303"/>
    </location>
</feature>
<sequence>MNTNTNKNNQASQKADRMAGNGQRARTGREDSTMQSEQNEAQPHQSPMRVAASRPDSHEFKVAGDVYGGSMRQKNQPSKSGSVTDDKGFVLPLADSAVAKEMVAGRKEQEPVNHLHQTLEHNVRVGINKPSLTVFSSMGGSRNGSSTKTESGGAGSKKASGNGSPKEFEYRDEDFQPLSAPGNSKQRVSPGISKAASSAGQNAARSSKSSATNKPATSLEESHRQQAGHHSQRDVSPELALGTLSQDGQQGGLRASSQHSGSLPVGKHAAPTRVLPVAPTQQKSKPSHGSYRAAAPAPAVAFPSTNLRKETPDRKQDHTPEMNLGSLFQEDEPFMNSHSSQHQQQHQTKAAPRFQRFGVSNGHQDVLEQPSSSGSAVVPPYHASYGPNRHVQQAVPIHKSAMPPVLGKSRDEPIAQTHVQGNAAHMQTEAAGLNAASYPSFVRHPAQSNQHPVSTSTTTKSGGKLNQGKREVHPAHPKRMSKRERKAARRSEAAKHMSVLDSISSALVGRRKNSVSSPVMRLNELFEPSEQWAPQTEEHLSSAAVAASLGGIRSMLGSIHMPALISRQPSDANAPMPSKAAALKVPRINLALYPEEQPDYSRGINIKRENPRPAKLSAHVRNITEIPYHGSSASGYNTRSTVASARVRGPPLAHMILDLHARHAGPFKEQSQSANASTTTRARNQQTRHSTAAALKKPKLNLSLFPEEEADYPRGEGLHRSNRPARHANLVEIKEIQLDSAHRHAHHDLHPTMAETATTAVTQGIAGLKSMWGSMHAPTSVSPEGGAVNNPAAAAVLSTMAAAAMHHVPSAPEVHRAPKQPLNSTLTPANNTHLNEAYEQQQRDSAVKSKKPAASNLPLMYGTSVHSSSSSHDHAPPIPTKHEQHHEPAAQYHSVAPKIVSVPNQGYSSHRPAGASAAVPIAAAVGSVHANSLRQQQQHQPHEPQRNHRFVASEHHARRMEIHPTAEDAEERFFPAQDWQSPAVRQTPMMSTHGAALKPKNDPALLLARRTAPMSVLPSASHSRKGIMIAGPAQHGQQHHQQQKLSGGINSASLPMAAAAGVGTAAASHGLHQHQQQTPTKVPVAKIPIAEPPVQVPVRPLRVPIAQPPATVSSTHREPGMNAEASAVRSPGSRVPGKHIRSRLSHDSSTSVGALAAAPLMAASAAAVKPDNVVLMESDNAHPLEHAGDHKHQHHHHQQEPISGALARDAHAHTHDAPAAESATRVAPVTGQHQSPQHHTGAAMAGAAMAGAAMAGAAVPILATAPRIAASAMNTVHTGQPAPGPGERVVMKKKTTTTTTVPVEDPFTTSGPAATVAPVRASEPIVIPTQHAGEDVVIQTRTVPKGSQEEHRPLQQQAVPKQRQQPVQKAHFKEATIIPTQHAGEDIIVQARTVPADAKSAARSSPHLQDSHKLSHHYGVQALGASAAATAAAAAARPIHHNSFDRSTVEGTRADMGSGTTGATHVPKSAHRDTPVISNVAAPTAQSIMASSASFDPAANANAGAVKPASIAVHTPASPRYRHAAVQKGVGTTVGAPSAAAIHSTHFPVPAPRPAGSHPTAAAVATAAAVPIVAASAVHKDNHGSNHVGAASVDRQSVDRQRYASTSVPAVPVMNQTYNRHSTTSGVTPVTTSIHSQSIQPMAAPIHVSAPVAAATASTVRPSGYEGPLPAVNAGEKVMWVKKVRTTQEYYDSDEEGGDELDMDEFGYRRDRDVSLHLPAKTGTHSQPVSRSGSVSGSVGSDEARQQQAVLQQHQETNADATRRGLAQ</sequence>
<protein>
    <submittedName>
        <fullName evidence="2">Uncharacterized protein</fullName>
    </submittedName>
</protein>
<feature type="compositionally biased region" description="Polar residues" evidence="1">
    <location>
        <begin position="669"/>
        <end position="690"/>
    </location>
</feature>
<dbReference type="EMBL" id="JAAAHY010001102">
    <property type="protein sequence ID" value="KAF9952697.1"/>
    <property type="molecule type" value="Genomic_DNA"/>
</dbReference>
<dbReference type="OrthoDB" id="447516at2759"/>
<feature type="compositionally biased region" description="Basic residues" evidence="1">
    <location>
        <begin position="475"/>
        <end position="488"/>
    </location>
</feature>
<feature type="compositionally biased region" description="Low complexity" evidence="1">
    <location>
        <begin position="1729"/>
        <end position="1755"/>
    </location>
</feature>
<feature type="region of interest" description="Disordered" evidence="1">
    <location>
        <begin position="1719"/>
        <end position="1768"/>
    </location>
</feature>
<feature type="region of interest" description="Disordered" evidence="1">
    <location>
        <begin position="1449"/>
        <end position="1473"/>
    </location>
</feature>
<feature type="compositionally biased region" description="Basic and acidic residues" evidence="1">
    <location>
        <begin position="1208"/>
        <end position="1218"/>
    </location>
</feature>
<feature type="compositionally biased region" description="Low complexity" evidence="1">
    <location>
        <begin position="1355"/>
        <end position="1364"/>
    </location>
</feature>
<feature type="region of interest" description="Disordered" evidence="1">
    <location>
        <begin position="1208"/>
        <end position="1243"/>
    </location>
</feature>
<feature type="compositionally biased region" description="Basic and acidic residues" evidence="1">
    <location>
        <begin position="871"/>
        <end position="888"/>
    </location>
</feature>
<proteinExistence type="predicted"/>
<feature type="compositionally biased region" description="Low complexity" evidence="1">
    <location>
        <begin position="337"/>
        <end position="347"/>
    </location>
</feature>
<reference evidence="2" key="1">
    <citation type="journal article" date="2020" name="Fungal Divers.">
        <title>Resolving the Mortierellaceae phylogeny through synthesis of multi-gene phylogenetics and phylogenomics.</title>
        <authorList>
            <person name="Vandepol N."/>
            <person name="Liber J."/>
            <person name="Desiro A."/>
            <person name="Na H."/>
            <person name="Kennedy M."/>
            <person name="Barry K."/>
            <person name="Grigoriev I.V."/>
            <person name="Miller A.N."/>
            <person name="O'Donnell K."/>
            <person name="Stajich J.E."/>
            <person name="Bonito G."/>
        </authorList>
    </citation>
    <scope>NUCLEOTIDE SEQUENCE</scope>
    <source>
        <strain evidence="2">CK1249</strain>
    </source>
</reference>
<feature type="region of interest" description="Disordered" evidence="1">
    <location>
        <begin position="667"/>
        <end position="698"/>
    </location>
</feature>
<feature type="region of interest" description="Disordered" evidence="1">
    <location>
        <begin position="1183"/>
        <end position="1202"/>
    </location>
</feature>
<comment type="caution">
    <text evidence="2">The sequence shown here is derived from an EMBL/GenBank/DDBJ whole genome shotgun (WGS) entry which is preliminary data.</text>
</comment>
<feature type="compositionally biased region" description="Low complexity" evidence="1">
    <location>
        <begin position="144"/>
        <end position="164"/>
    </location>
</feature>
<accession>A0A9P6IXU9</accession>
<feature type="region of interest" description="Disordered" evidence="1">
    <location>
        <begin position="444"/>
        <end position="497"/>
    </location>
</feature>
<feature type="region of interest" description="Disordered" evidence="1">
    <location>
        <begin position="1343"/>
        <end position="1364"/>
    </location>
</feature>
<keyword evidence="3" id="KW-1185">Reference proteome</keyword>
<evidence type="ECO:0000313" key="2">
    <source>
        <dbReference type="EMBL" id="KAF9952697.1"/>
    </source>
</evidence>
<feature type="region of interest" description="Disordered" evidence="1">
    <location>
        <begin position="857"/>
        <end position="889"/>
    </location>
</feature>
<feature type="compositionally biased region" description="Polar residues" evidence="1">
    <location>
        <begin position="72"/>
        <end position="83"/>
    </location>
</feature>